<feature type="domain" description="DEK-C" evidence="2">
    <location>
        <begin position="6"/>
        <end position="64"/>
    </location>
</feature>
<evidence type="ECO:0000256" key="1">
    <source>
        <dbReference type="SAM" id="MobiDB-lite"/>
    </source>
</evidence>
<feature type="region of interest" description="Disordered" evidence="1">
    <location>
        <begin position="66"/>
        <end position="141"/>
    </location>
</feature>
<gene>
    <name evidence="3" type="primary">glcK</name>
    <name evidence="3" type="ORF">SNAT2548_LOCUS23920</name>
</gene>
<organism evidence="3 4">
    <name type="scientific">Symbiodinium natans</name>
    <dbReference type="NCBI Taxonomy" id="878477"/>
    <lineage>
        <taxon>Eukaryota</taxon>
        <taxon>Sar</taxon>
        <taxon>Alveolata</taxon>
        <taxon>Dinophyceae</taxon>
        <taxon>Suessiales</taxon>
        <taxon>Symbiodiniaceae</taxon>
        <taxon>Symbiodinium</taxon>
    </lineage>
</organism>
<keyword evidence="4" id="KW-1185">Reference proteome</keyword>
<feature type="compositionally biased region" description="Basic and acidic residues" evidence="1">
    <location>
        <begin position="98"/>
        <end position="117"/>
    </location>
</feature>
<dbReference type="Pfam" id="PF08766">
    <property type="entry name" value="DEK_C"/>
    <property type="match status" value="1"/>
</dbReference>
<dbReference type="Proteomes" id="UP000604046">
    <property type="component" value="Unassembled WGS sequence"/>
</dbReference>
<comment type="caution">
    <text evidence="3">The sequence shown here is derived from an EMBL/GenBank/DDBJ whole genome shotgun (WGS) entry which is preliminary data.</text>
</comment>
<dbReference type="Gene3D" id="1.10.10.60">
    <property type="entry name" value="Homeodomain-like"/>
    <property type="match status" value="1"/>
</dbReference>
<name>A0A812RHT3_9DINO</name>
<dbReference type="SUPFAM" id="SSF109715">
    <property type="entry name" value="DEK C-terminal domain"/>
    <property type="match status" value="1"/>
</dbReference>
<reference evidence="3" key="1">
    <citation type="submission" date="2021-02" db="EMBL/GenBank/DDBJ databases">
        <authorList>
            <person name="Dougan E. K."/>
            <person name="Rhodes N."/>
            <person name="Thang M."/>
            <person name="Chan C."/>
        </authorList>
    </citation>
    <scope>NUCLEOTIDE SEQUENCE</scope>
</reference>
<sequence length="201" mass="22036">MASEAELPDERLREAIQALLKGRDLAETSLKQVRVDLEKQLGLGAGSLDARREKVKQLVADEIIRIKSEADGKEEEEEEAAEDPPEEAKAKKSSGSKRAREDKKRRSKDAEEGKDGNSGKGKGKIKERQSASMSRQDFMKKAKPILVTVGDKKFKAAPKLFSTGSCGFMASTKVPVEVNGIPLVLQCSLNLPVIGSKEWEE</sequence>
<dbReference type="AlphaFoldDB" id="A0A812RHT3"/>
<dbReference type="OrthoDB" id="447055at2759"/>
<accession>A0A812RHT3</accession>
<evidence type="ECO:0000313" key="3">
    <source>
        <dbReference type="EMBL" id="CAE7440224.1"/>
    </source>
</evidence>
<evidence type="ECO:0000259" key="2">
    <source>
        <dbReference type="PROSITE" id="PS51998"/>
    </source>
</evidence>
<feature type="compositionally biased region" description="Acidic residues" evidence="1">
    <location>
        <begin position="72"/>
        <end position="85"/>
    </location>
</feature>
<dbReference type="InterPro" id="IPR014876">
    <property type="entry name" value="DEK_C"/>
</dbReference>
<dbReference type="EMBL" id="CAJNDS010002339">
    <property type="protein sequence ID" value="CAE7440224.1"/>
    <property type="molecule type" value="Genomic_DNA"/>
</dbReference>
<dbReference type="PROSITE" id="PS51998">
    <property type="entry name" value="DEK_C"/>
    <property type="match status" value="1"/>
</dbReference>
<protein>
    <submittedName>
        <fullName evidence="3">GlcK protein</fullName>
    </submittedName>
</protein>
<evidence type="ECO:0000313" key="4">
    <source>
        <dbReference type="Proteomes" id="UP000604046"/>
    </source>
</evidence>
<proteinExistence type="predicted"/>